<evidence type="ECO:0000256" key="3">
    <source>
        <dbReference type="ARBA" id="ARBA00038502"/>
    </source>
</evidence>
<dbReference type="Gene3D" id="3.40.630.30">
    <property type="match status" value="1"/>
</dbReference>
<keyword evidence="2" id="KW-0012">Acyltransferase</keyword>
<dbReference type="InterPro" id="IPR000182">
    <property type="entry name" value="GNAT_dom"/>
</dbReference>
<protein>
    <submittedName>
        <fullName evidence="5">Putative Ribosomal-protein-alanine N-acetyltransferase</fullName>
    </submittedName>
</protein>
<dbReference type="GO" id="GO:0005737">
    <property type="term" value="C:cytoplasm"/>
    <property type="evidence" value="ECO:0007669"/>
    <property type="project" value="TreeGrafter"/>
</dbReference>
<dbReference type="AlphaFoldDB" id="R4Z6E5"/>
<dbReference type="GO" id="GO:0008999">
    <property type="term" value="F:protein-N-terminal-alanine acetyltransferase activity"/>
    <property type="evidence" value="ECO:0007669"/>
    <property type="project" value="TreeGrafter"/>
</dbReference>
<dbReference type="EMBL" id="CANL01000060">
    <property type="protein sequence ID" value="CCM65251.1"/>
    <property type="molecule type" value="Genomic_DNA"/>
</dbReference>
<dbReference type="InterPro" id="IPR016181">
    <property type="entry name" value="Acyl_CoA_acyltransferase"/>
</dbReference>
<keyword evidence="6" id="KW-1185">Reference proteome</keyword>
<dbReference type="HOGENOM" id="CLU_013985_40_0_11"/>
<evidence type="ECO:0000259" key="4">
    <source>
        <dbReference type="PROSITE" id="PS51186"/>
    </source>
</evidence>
<dbReference type="eggNOG" id="COG1670">
    <property type="taxonomic scope" value="Bacteria"/>
</dbReference>
<dbReference type="SUPFAM" id="SSF55729">
    <property type="entry name" value="Acyl-CoA N-acyltransferases (Nat)"/>
    <property type="match status" value="1"/>
</dbReference>
<sequence>MPRWSAPGKRRSTSVLVGRRVTLRVLTAHDFEAWRTVRRRSAGWLEPWEPMKQPSQGDPVEDKGSFAARCAARLREIEVGGGYGFGLFCQEGFAGEVNLSNIRRGPAQTALLGYWVDQGLAGRGLVPEGVVLALRFAFEDLQLHRVEAGVLPRNAASLRVMDKLKLAHEGISRGMLEINGRWEDHERFAMVAEDWVERRESLLTEWVW</sequence>
<keyword evidence="1 5" id="KW-0808">Transferase</keyword>
<evidence type="ECO:0000313" key="6">
    <source>
        <dbReference type="Proteomes" id="UP000018291"/>
    </source>
</evidence>
<dbReference type="OrthoDB" id="5242221at2"/>
<dbReference type="PROSITE" id="PS51186">
    <property type="entry name" value="GNAT"/>
    <property type="match status" value="1"/>
</dbReference>
<dbReference type="PANTHER" id="PTHR43792">
    <property type="entry name" value="GNAT FAMILY, PUTATIVE (AFU_ORTHOLOGUE AFUA_3G00765)-RELATED-RELATED"/>
    <property type="match status" value="1"/>
</dbReference>
<dbReference type="STRING" id="1229780.BN381_630013"/>
<dbReference type="Proteomes" id="UP000018291">
    <property type="component" value="Unassembled WGS sequence"/>
</dbReference>
<evidence type="ECO:0000256" key="1">
    <source>
        <dbReference type="ARBA" id="ARBA00022679"/>
    </source>
</evidence>
<evidence type="ECO:0000313" key="5">
    <source>
        <dbReference type="EMBL" id="CCM65251.1"/>
    </source>
</evidence>
<name>R4Z6E5_9ACTN</name>
<comment type="similarity">
    <text evidence="3">Belongs to the acetyltransferase family. RimJ subfamily.</text>
</comment>
<feature type="domain" description="N-acetyltransferase" evidence="4">
    <location>
        <begin position="21"/>
        <end position="197"/>
    </location>
</feature>
<organism evidence="5 6">
    <name type="scientific">Candidatus Neomicrothrix parvicella RN1</name>
    <dbReference type="NCBI Taxonomy" id="1229780"/>
    <lineage>
        <taxon>Bacteria</taxon>
        <taxon>Bacillati</taxon>
        <taxon>Actinomycetota</taxon>
        <taxon>Acidimicrobiia</taxon>
        <taxon>Acidimicrobiales</taxon>
        <taxon>Microthrixaceae</taxon>
        <taxon>Candidatus Neomicrothrix</taxon>
    </lineage>
</organism>
<dbReference type="PANTHER" id="PTHR43792:SF8">
    <property type="entry name" value="[RIBOSOMAL PROTEIN US5]-ALANINE N-ACETYLTRANSFERASE"/>
    <property type="match status" value="1"/>
</dbReference>
<proteinExistence type="inferred from homology"/>
<gene>
    <name evidence="5" type="ORF">BN381_630013</name>
</gene>
<reference evidence="5 6" key="1">
    <citation type="journal article" date="2013" name="ISME J.">
        <title>Metabolic model for the filamentous 'Candidatus Microthrix parvicella' based on genomic and metagenomic analyses.</title>
        <authorList>
            <person name="Jon McIlroy S."/>
            <person name="Kristiansen R."/>
            <person name="Albertsen M."/>
            <person name="Michael Karst S."/>
            <person name="Rossetti S."/>
            <person name="Lund Nielsen J."/>
            <person name="Tandoi V."/>
            <person name="James Seviour R."/>
            <person name="Nielsen P.H."/>
        </authorList>
    </citation>
    <scope>NUCLEOTIDE SEQUENCE [LARGE SCALE GENOMIC DNA]</scope>
    <source>
        <strain evidence="5 6">RN1</strain>
    </source>
</reference>
<comment type="caution">
    <text evidence="5">The sequence shown here is derived from an EMBL/GenBank/DDBJ whole genome shotgun (WGS) entry which is preliminary data.</text>
</comment>
<accession>R4Z6E5</accession>
<evidence type="ECO:0000256" key="2">
    <source>
        <dbReference type="ARBA" id="ARBA00023315"/>
    </source>
</evidence>
<dbReference type="InterPro" id="IPR051531">
    <property type="entry name" value="N-acetyltransferase"/>
</dbReference>
<dbReference type="Pfam" id="PF13302">
    <property type="entry name" value="Acetyltransf_3"/>
    <property type="match status" value="1"/>
</dbReference>